<evidence type="ECO:0000256" key="1">
    <source>
        <dbReference type="ARBA" id="ARBA00004141"/>
    </source>
</evidence>
<dbReference type="Gene3D" id="1.20.1250.20">
    <property type="entry name" value="MFS general substrate transporter like domains"/>
    <property type="match status" value="1"/>
</dbReference>
<name>A0A5E5PB49_9BURK</name>
<dbReference type="SUPFAM" id="SSF103473">
    <property type="entry name" value="MFS general substrate transporter"/>
    <property type="match status" value="1"/>
</dbReference>
<feature type="transmembrane region" description="Helical" evidence="5">
    <location>
        <begin position="109"/>
        <end position="131"/>
    </location>
</feature>
<gene>
    <name evidence="7" type="primary">mhpT_2</name>
    <name evidence="7" type="ORF">PAP18089_04826</name>
</gene>
<dbReference type="CDD" id="cd17365">
    <property type="entry name" value="MFS_PcaK_like"/>
    <property type="match status" value="1"/>
</dbReference>
<dbReference type="InterPro" id="IPR011701">
    <property type="entry name" value="MFS"/>
</dbReference>
<dbReference type="Proteomes" id="UP000364291">
    <property type="component" value="Unassembled WGS sequence"/>
</dbReference>
<proteinExistence type="predicted"/>
<protein>
    <submittedName>
        <fullName evidence="7">3-(3-hydroxy-phenyl)propionate transporter</fullName>
    </submittedName>
</protein>
<feature type="transmembrane region" description="Helical" evidence="5">
    <location>
        <begin position="236"/>
        <end position="256"/>
    </location>
</feature>
<evidence type="ECO:0000256" key="4">
    <source>
        <dbReference type="ARBA" id="ARBA00023136"/>
    </source>
</evidence>
<evidence type="ECO:0000256" key="3">
    <source>
        <dbReference type="ARBA" id="ARBA00022989"/>
    </source>
</evidence>
<dbReference type="Pfam" id="PF07690">
    <property type="entry name" value="MFS_1"/>
    <property type="match status" value="1"/>
</dbReference>
<feature type="transmembrane region" description="Helical" evidence="5">
    <location>
        <begin position="395"/>
        <end position="418"/>
    </location>
</feature>
<feature type="transmembrane region" description="Helical" evidence="5">
    <location>
        <begin position="268"/>
        <end position="292"/>
    </location>
</feature>
<feature type="transmembrane region" description="Helical" evidence="5">
    <location>
        <begin position="143"/>
        <end position="166"/>
    </location>
</feature>
<sequence length="425" mass="43399">MQASSPQGAAPTKGSLATIGLCLAIALLEGLDLQSAGVAAPRIAKEFALSVAQMGWAFSAGAIGLLPGAALGGRLADRWGRKRVLMLSVALFGIFSLATAHVWNFESLLTARFLTGLGLGAAMPNLIALCAEAAPEGQRNTAVGAMYCGMPFGAALAAAIGIVSPGDEGWRHVFYVGGFGPLLMVPLLGLCLRESAQFVAMRVTRGAGTTARHNVQRETPSITHALWKEGRARTTIALWTSYLGTLIVLYFLMNWLPSMVVANGLSRAQAGMAIMMFNIGGGLGAIGIANVMDRCSPRLTVIGMYVGIALSLAGLSGANGALTMACGAFFCGLFLVGGQSVLYSMAGQAYATEVRGTGVGAAVAVGRLGSILGPLIAGQLFALGQSASMLVSSSIPLIVIAAIAALSVVSTFAPRVVAGIAQPGR</sequence>
<feature type="transmembrane region" description="Helical" evidence="5">
    <location>
        <begin position="55"/>
        <end position="72"/>
    </location>
</feature>
<evidence type="ECO:0000259" key="6">
    <source>
        <dbReference type="PROSITE" id="PS50850"/>
    </source>
</evidence>
<keyword evidence="3 5" id="KW-1133">Transmembrane helix</keyword>
<evidence type="ECO:0000256" key="2">
    <source>
        <dbReference type="ARBA" id="ARBA00022692"/>
    </source>
</evidence>
<dbReference type="OrthoDB" id="7066727at2"/>
<feature type="transmembrane region" description="Helical" evidence="5">
    <location>
        <begin position="299"/>
        <end position="316"/>
    </location>
</feature>
<reference evidence="7 8" key="1">
    <citation type="submission" date="2019-08" db="EMBL/GenBank/DDBJ databases">
        <authorList>
            <person name="Peeters C."/>
        </authorList>
    </citation>
    <scope>NUCLEOTIDE SEQUENCE [LARGE SCALE GENOMIC DNA]</scope>
    <source>
        <strain evidence="7 8">LMG 18089</strain>
    </source>
</reference>
<dbReference type="PANTHER" id="PTHR23508:SF10">
    <property type="entry name" value="CARBOXYLIC ACID TRANSPORTER PROTEIN HOMOLOG"/>
    <property type="match status" value="1"/>
</dbReference>
<dbReference type="PANTHER" id="PTHR23508">
    <property type="entry name" value="CARBOXYLIC ACID TRANSPORTER PROTEIN HOMOLOG"/>
    <property type="match status" value="1"/>
</dbReference>
<dbReference type="PROSITE" id="PS00217">
    <property type="entry name" value="SUGAR_TRANSPORT_2"/>
    <property type="match status" value="1"/>
</dbReference>
<keyword evidence="2 5" id="KW-0812">Transmembrane</keyword>
<dbReference type="InterPro" id="IPR036259">
    <property type="entry name" value="MFS_trans_sf"/>
</dbReference>
<dbReference type="InterPro" id="IPR005829">
    <property type="entry name" value="Sugar_transporter_CS"/>
</dbReference>
<dbReference type="EMBL" id="CABPSX010000013">
    <property type="protein sequence ID" value="VVG73817.1"/>
    <property type="molecule type" value="Genomic_DNA"/>
</dbReference>
<dbReference type="GO" id="GO:0046943">
    <property type="term" value="F:carboxylic acid transmembrane transporter activity"/>
    <property type="evidence" value="ECO:0007669"/>
    <property type="project" value="TreeGrafter"/>
</dbReference>
<dbReference type="GO" id="GO:0005886">
    <property type="term" value="C:plasma membrane"/>
    <property type="evidence" value="ECO:0007669"/>
    <property type="project" value="TreeGrafter"/>
</dbReference>
<accession>A0A5E5PB49</accession>
<evidence type="ECO:0000313" key="7">
    <source>
        <dbReference type="EMBL" id="VVG73817.1"/>
    </source>
</evidence>
<feature type="domain" description="Major facilitator superfamily (MFS) profile" evidence="6">
    <location>
        <begin position="18"/>
        <end position="419"/>
    </location>
</feature>
<feature type="transmembrane region" description="Helical" evidence="5">
    <location>
        <begin position="322"/>
        <end position="346"/>
    </location>
</feature>
<dbReference type="PROSITE" id="PS00216">
    <property type="entry name" value="SUGAR_TRANSPORT_1"/>
    <property type="match status" value="1"/>
</dbReference>
<dbReference type="NCBIfam" id="NF008586">
    <property type="entry name" value="PRK11551.1"/>
    <property type="match status" value="1"/>
</dbReference>
<feature type="transmembrane region" description="Helical" evidence="5">
    <location>
        <begin position="172"/>
        <end position="192"/>
    </location>
</feature>
<dbReference type="RefSeq" id="WP_094068371.1">
    <property type="nucleotide sequence ID" value="NZ_CABPSX010000013.1"/>
</dbReference>
<feature type="transmembrane region" description="Helical" evidence="5">
    <location>
        <begin position="358"/>
        <end position="383"/>
    </location>
</feature>
<comment type="subcellular location">
    <subcellularLocation>
        <location evidence="1">Membrane</location>
        <topology evidence="1">Multi-pass membrane protein</topology>
    </subcellularLocation>
</comment>
<organism evidence="7 8">
    <name type="scientific">Pandoraea apista</name>
    <dbReference type="NCBI Taxonomy" id="93218"/>
    <lineage>
        <taxon>Bacteria</taxon>
        <taxon>Pseudomonadati</taxon>
        <taxon>Pseudomonadota</taxon>
        <taxon>Betaproteobacteria</taxon>
        <taxon>Burkholderiales</taxon>
        <taxon>Burkholderiaceae</taxon>
        <taxon>Pandoraea</taxon>
    </lineage>
</organism>
<keyword evidence="4 5" id="KW-0472">Membrane</keyword>
<feature type="transmembrane region" description="Helical" evidence="5">
    <location>
        <begin position="84"/>
        <end position="103"/>
    </location>
</feature>
<dbReference type="AlphaFoldDB" id="A0A5E5PB49"/>
<dbReference type="InterPro" id="IPR020846">
    <property type="entry name" value="MFS_dom"/>
</dbReference>
<evidence type="ECO:0000256" key="5">
    <source>
        <dbReference type="SAM" id="Phobius"/>
    </source>
</evidence>
<dbReference type="PROSITE" id="PS50850">
    <property type="entry name" value="MFS"/>
    <property type="match status" value="1"/>
</dbReference>
<evidence type="ECO:0000313" key="8">
    <source>
        <dbReference type="Proteomes" id="UP000364291"/>
    </source>
</evidence>